<name>A0A6C2YVK8_9BACT</name>
<organism evidence="1">
    <name type="scientific">Tuwongella immobilis</name>
    <dbReference type="NCBI Taxonomy" id="692036"/>
    <lineage>
        <taxon>Bacteria</taxon>
        <taxon>Pseudomonadati</taxon>
        <taxon>Planctomycetota</taxon>
        <taxon>Planctomycetia</taxon>
        <taxon>Gemmatales</taxon>
        <taxon>Gemmataceae</taxon>
        <taxon>Tuwongella</taxon>
    </lineage>
</organism>
<sequence>MSNQWFAARSPVLSMIGLATGPIRDFTRMILNSEILLTVAGRICKSGIIRKG</sequence>
<evidence type="ECO:0000313" key="1">
    <source>
        <dbReference type="EMBL" id="VIP05407.1"/>
    </source>
</evidence>
<dbReference type="EMBL" id="LR593887">
    <property type="protein sequence ID" value="VTS08170.1"/>
    <property type="molecule type" value="Genomic_DNA"/>
</dbReference>
<evidence type="ECO:0000313" key="2">
    <source>
        <dbReference type="Proteomes" id="UP000464378"/>
    </source>
</evidence>
<gene>
    <name evidence="1" type="ORF">GMBLW1_37860</name>
</gene>
<proteinExistence type="predicted"/>
<dbReference type="AlphaFoldDB" id="A0A6C2YVK8"/>
<dbReference type="KEGG" id="tim:GMBLW1_37860"/>
<dbReference type="Proteomes" id="UP000464378">
    <property type="component" value="Chromosome"/>
</dbReference>
<protein>
    <submittedName>
        <fullName evidence="1">Uncharacterized protein</fullName>
    </submittedName>
</protein>
<dbReference type="EMBL" id="LR586016">
    <property type="protein sequence ID" value="VIP05407.1"/>
    <property type="molecule type" value="Genomic_DNA"/>
</dbReference>
<keyword evidence="2" id="KW-1185">Reference proteome</keyword>
<dbReference type="InParanoid" id="A0A6C2YVK8"/>
<accession>A0A6C2YVK8</accession>
<reference evidence="1" key="1">
    <citation type="submission" date="2019-04" db="EMBL/GenBank/DDBJ databases">
        <authorList>
            <consortium name="Science for Life Laboratories"/>
        </authorList>
    </citation>
    <scope>NUCLEOTIDE SEQUENCE</scope>
    <source>
        <strain evidence="1">MBLW1</strain>
    </source>
</reference>